<dbReference type="GO" id="GO:0030655">
    <property type="term" value="P:beta-lactam antibiotic catabolic process"/>
    <property type="evidence" value="ECO:0007669"/>
    <property type="project" value="InterPro"/>
</dbReference>
<dbReference type="PANTHER" id="PTHR35333">
    <property type="entry name" value="BETA-LACTAMASE"/>
    <property type="match status" value="1"/>
</dbReference>
<dbReference type="OrthoDB" id="3673924at2"/>
<evidence type="ECO:0000259" key="1">
    <source>
        <dbReference type="Pfam" id="PF13354"/>
    </source>
</evidence>
<dbReference type="InterPro" id="IPR012338">
    <property type="entry name" value="Beta-lactam/transpept-like"/>
</dbReference>
<dbReference type="RefSeq" id="WP_121805440.1">
    <property type="nucleotide sequence ID" value="NZ_RDBE01000006.1"/>
</dbReference>
<dbReference type="GO" id="GO:0046677">
    <property type="term" value="P:response to antibiotic"/>
    <property type="evidence" value="ECO:0007669"/>
    <property type="project" value="InterPro"/>
</dbReference>
<dbReference type="GO" id="GO:0008800">
    <property type="term" value="F:beta-lactamase activity"/>
    <property type="evidence" value="ECO:0007669"/>
    <property type="project" value="InterPro"/>
</dbReference>
<accession>A0A3L8P2Y8</accession>
<name>A0A3L8P2Y8_9ACTN</name>
<dbReference type="Gene3D" id="3.40.710.10">
    <property type="entry name" value="DD-peptidase/beta-lactamase superfamily"/>
    <property type="match status" value="1"/>
</dbReference>
<comment type="caution">
    <text evidence="2">The sequence shown here is derived from an EMBL/GenBank/DDBJ whole genome shotgun (WGS) entry which is preliminary data.</text>
</comment>
<dbReference type="SUPFAM" id="SSF56601">
    <property type="entry name" value="beta-lactamase/transpeptidase-like"/>
    <property type="match status" value="1"/>
</dbReference>
<evidence type="ECO:0000313" key="3">
    <source>
        <dbReference type="Proteomes" id="UP000281708"/>
    </source>
</evidence>
<proteinExistence type="predicted"/>
<dbReference type="EMBL" id="RDBE01000006">
    <property type="protein sequence ID" value="RLV49675.1"/>
    <property type="molecule type" value="Genomic_DNA"/>
</dbReference>
<dbReference type="Pfam" id="PF13354">
    <property type="entry name" value="Beta-lactamase2"/>
    <property type="match status" value="1"/>
</dbReference>
<gene>
    <name evidence="2" type="ORF">D9V37_07090</name>
</gene>
<sequence>MDLGSDTMGTAWSVLVVDATTGERLVDQHPERVLGTASVAKLLLLTEVAARLAAGTLDADQPVQRNTTPPVADSGLWHLMRLDTLPLADVCLLVAAVSDNWATNALLEVVGLDAVTARAESLGMVHTRLLDRVRDARTPADPPTLSVGNAAEWVEFLLQVHQGILVNRQVSEQLRAWLATSVDHSMVAAAWAQDPLVATGRVLNKTGTDDGVRADVGIVTGERPVVYAAIAGWRVDGARIVAQDRVLARLRAIALEAQRAEVSTAAPIPHIVKRPAGRDSFTVDDAADQPTQNGS</sequence>
<dbReference type="InterPro" id="IPR045155">
    <property type="entry name" value="Beta-lactam_cat"/>
</dbReference>
<feature type="domain" description="Beta-lactamase class A catalytic" evidence="1">
    <location>
        <begin position="13"/>
        <end position="229"/>
    </location>
</feature>
<dbReference type="PANTHER" id="PTHR35333:SF3">
    <property type="entry name" value="BETA-LACTAMASE-TYPE TRANSPEPTIDASE FOLD CONTAINING PROTEIN"/>
    <property type="match status" value="1"/>
</dbReference>
<protein>
    <submittedName>
        <fullName evidence="2">Serine hydrolase</fullName>
    </submittedName>
</protein>
<dbReference type="Proteomes" id="UP000281708">
    <property type="component" value="Unassembled WGS sequence"/>
</dbReference>
<dbReference type="InterPro" id="IPR000871">
    <property type="entry name" value="Beta-lactam_class-A"/>
</dbReference>
<reference evidence="2 3" key="1">
    <citation type="submission" date="2018-10" db="EMBL/GenBank/DDBJ databases">
        <title>Marmoricola sp. 4Q3S-7 whole genome shotgun sequence.</title>
        <authorList>
            <person name="Li F."/>
        </authorList>
    </citation>
    <scope>NUCLEOTIDE SEQUENCE [LARGE SCALE GENOMIC DNA]</scope>
    <source>
        <strain evidence="2 3">4Q3S-7</strain>
    </source>
</reference>
<keyword evidence="2" id="KW-0378">Hydrolase</keyword>
<evidence type="ECO:0000313" key="2">
    <source>
        <dbReference type="EMBL" id="RLV49675.1"/>
    </source>
</evidence>
<keyword evidence="3" id="KW-1185">Reference proteome</keyword>
<organism evidence="2 3">
    <name type="scientific">Nocardioides mangrovicus</name>
    <dbReference type="NCBI Taxonomy" id="2478913"/>
    <lineage>
        <taxon>Bacteria</taxon>
        <taxon>Bacillati</taxon>
        <taxon>Actinomycetota</taxon>
        <taxon>Actinomycetes</taxon>
        <taxon>Propionibacteriales</taxon>
        <taxon>Nocardioidaceae</taxon>
        <taxon>Nocardioides</taxon>
    </lineage>
</organism>
<dbReference type="AlphaFoldDB" id="A0A3L8P2Y8"/>